<dbReference type="RefSeq" id="YP_010155879.1">
    <property type="nucleotide sequence ID" value="NC_057222.1"/>
</dbReference>
<keyword evidence="3" id="KW-0934">Plastid</keyword>
<evidence type="ECO:0000313" key="3">
    <source>
        <dbReference type="EMBL" id="QQY85413.1"/>
    </source>
</evidence>
<sequence length="61" mass="7531">MNNINKLKLEQEFQFTIYRQKIYQLNQKTVKVYLKTILQKMMIKDNLIKYYIKNSITKNID</sequence>
<dbReference type="Gene3D" id="1.10.287.670">
    <property type="entry name" value="Phycobilisome degradation protein NblA"/>
    <property type="match status" value="1"/>
</dbReference>
<evidence type="ECO:0000256" key="2">
    <source>
        <dbReference type="ARBA" id="ARBA00021553"/>
    </source>
</evidence>
<comment type="similarity">
    <text evidence="1">Belongs to the ycf18/nblA family.</text>
</comment>
<name>A0A7U1G3W0_9FLOR</name>
<dbReference type="InterPro" id="IPR007574">
    <property type="entry name" value="NblA"/>
</dbReference>
<dbReference type="AlphaFoldDB" id="A0A7U1G3W0"/>
<dbReference type="EMBL" id="MW292565">
    <property type="protein sequence ID" value="QQY85413.1"/>
    <property type="molecule type" value="Genomic_DNA"/>
</dbReference>
<protein>
    <recommendedName>
        <fullName evidence="2">Uncharacterized protein ycf18</fullName>
    </recommendedName>
</protein>
<geneLocation type="plastid" evidence="3"/>
<dbReference type="GeneID" id="67159546"/>
<organism evidence="3">
    <name type="scientific">Cumathamnion serrulatum</name>
    <dbReference type="NCBI Taxonomy" id="1206573"/>
    <lineage>
        <taxon>Eukaryota</taxon>
        <taxon>Rhodophyta</taxon>
        <taxon>Florideophyceae</taxon>
        <taxon>Rhodymeniophycidae</taxon>
        <taxon>Ceramiales</taxon>
        <taxon>Delesseriaceae</taxon>
        <taxon>Cumathamnion</taxon>
    </lineage>
</organism>
<proteinExistence type="inferred from homology"/>
<evidence type="ECO:0000256" key="1">
    <source>
        <dbReference type="ARBA" id="ARBA00008091"/>
    </source>
</evidence>
<dbReference type="InterPro" id="IPR036904">
    <property type="entry name" value="NblA_sf"/>
</dbReference>
<reference evidence="3" key="1">
    <citation type="submission" date="2020-11" db="EMBL/GenBank/DDBJ databases">
        <title>Complete plastid genome of Cumathamnion serrulatum (Ceramiales, Florideophyceae, Rhodophyta).</title>
        <authorList>
            <person name="Kim H."/>
            <person name="Yoon H.S."/>
        </authorList>
    </citation>
    <scope>NUCLEOTIDE SEQUENCE</scope>
</reference>
<dbReference type="Pfam" id="PF04485">
    <property type="entry name" value="NblA"/>
    <property type="match status" value="1"/>
</dbReference>
<accession>A0A7U1G3W0</accession>
<dbReference type="SUPFAM" id="SSF109859">
    <property type="entry name" value="NblA-like"/>
    <property type="match status" value="1"/>
</dbReference>
<gene>
    <name evidence="3" type="primary">nblA</name>
</gene>